<dbReference type="AlphaFoldDB" id="A0A0F9UR03"/>
<comment type="caution">
    <text evidence="1">The sequence shown here is derived from an EMBL/GenBank/DDBJ whole genome shotgun (WGS) entry which is preliminary data.</text>
</comment>
<protein>
    <submittedName>
        <fullName evidence="1">Uncharacterized protein</fullName>
    </submittedName>
</protein>
<gene>
    <name evidence="1" type="ORF">LCGC14_0500340</name>
</gene>
<proteinExistence type="predicted"/>
<dbReference type="EMBL" id="LAZR01000585">
    <property type="protein sequence ID" value="KKN63586.1"/>
    <property type="molecule type" value="Genomic_DNA"/>
</dbReference>
<evidence type="ECO:0000313" key="1">
    <source>
        <dbReference type="EMBL" id="KKN63586.1"/>
    </source>
</evidence>
<name>A0A0F9UR03_9ZZZZ</name>
<sequence>MPNAPDYTDFGGAQARVTNGVLYITWTAPNTGVANLTITPLSQIMQVDWTETEAGVVLYLRGYNPYVYCKKSRELAEFIGRHLEDANG</sequence>
<organism evidence="1">
    <name type="scientific">marine sediment metagenome</name>
    <dbReference type="NCBI Taxonomy" id="412755"/>
    <lineage>
        <taxon>unclassified sequences</taxon>
        <taxon>metagenomes</taxon>
        <taxon>ecological metagenomes</taxon>
    </lineage>
</organism>
<accession>A0A0F9UR03</accession>
<reference evidence="1" key="1">
    <citation type="journal article" date="2015" name="Nature">
        <title>Complex archaea that bridge the gap between prokaryotes and eukaryotes.</title>
        <authorList>
            <person name="Spang A."/>
            <person name="Saw J.H."/>
            <person name="Jorgensen S.L."/>
            <person name="Zaremba-Niedzwiedzka K."/>
            <person name="Martijn J."/>
            <person name="Lind A.E."/>
            <person name="van Eijk R."/>
            <person name="Schleper C."/>
            <person name="Guy L."/>
            <person name="Ettema T.J."/>
        </authorList>
    </citation>
    <scope>NUCLEOTIDE SEQUENCE</scope>
</reference>